<keyword evidence="2" id="KW-0479">Metal-binding</keyword>
<evidence type="ECO:0000313" key="7">
    <source>
        <dbReference type="Proteomes" id="UP001302662"/>
    </source>
</evidence>
<evidence type="ECO:0000256" key="1">
    <source>
        <dbReference type="ARBA" id="ARBA00001947"/>
    </source>
</evidence>
<dbReference type="Pfam" id="PF01641">
    <property type="entry name" value="SelR"/>
    <property type="match status" value="1"/>
</dbReference>
<dbReference type="GeneID" id="85197067"/>
<accession>A0AA96ZX13</accession>
<dbReference type="Gene3D" id="2.170.150.20">
    <property type="entry name" value="Peptide methionine sulfoxide reductase"/>
    <property type="match status" value="1"/>
</dbReference>
<evidence type="ECO:0000256" key="4">
    <source>
        <dbReference type="ARBA" id="ARBA00023002"/>
    </source>
</evidence>
<organism evidence="6 7">
    <name type="scientific">Methanimicrococcus stummii</name>
    <dbReference type="NCBI Taxonomy" id="3028294"/>
    <lineage>
        <taxon>Archaea</taxon>
        <taxon>Methanobacteriati</taxon>
        <taxon>Methanobacteriota</taxon>
        <taxon>Stenosarchaea group</taxon>
        <taxon>Methanomicrobia</taxon>
        <taxon>Methanosarcinales</taxon>
        <taxon>Methanosarcinaceae</taxon>
        <taxon>Methanimicrococcus</taxon>
    </lineage>
</organism>
<keyword evidence="3" id="KW-0862">Zinc</keyword>
<dbReference type="GO" id="GO:0033743">
    <property type="term" value="F:peptide-methionine (R)-S-oxide reductase activity"/>
    <property type="evidence" value="ECO:0007669"/>
    <property type="project" value="InterPro"/>
</dbReference>
<protein>
    <recommendedName>
        <fullName evidence="5">MsrB domain-containing protein</fullName>
    </recommendedName>
</protein>
<feature type="domain" description="MsrB" evidence="5">
    <location>
        <begin position="32"/>
        <end position="150"/>
    </location>
</feature>
<keyword evidence="7" id="KW-1185">Reference proteome</keyword>
<dbReference type="KEGG" id="mees:MmiEs2_06140"/>
<dbReference type="EMBL" id="CP131062">
    <property type="protein sequence ID" value="WNY28429.1"/>
    <property type="molecule type" value="Genomic_DNA"/>
</dbReference>
<dbReference type="GO" id="GO:0046872">
    <property type="term" value="F:metal ion binding"/>
    <property type="evidence" value="ECO:0007669"/>
    <property type="project" value="UniProtKB-KW"/>
</dbReference>
<dbReference type="InterPro" id="IPR011057">
    <property type="entry name" value="Mss4-like_sf"/>
</dbReference>
<evidence type="ECO:0000313" key="6">
    <source>
        <dbReference type="EMBL" id="WNY28429.1"/>
    </source>
</evidence>
<evidence type="ECO:0000256" key="3">
    <source>
        <dbReference type="ARBA" id="ARBA00022833"/>
    </source>
</evidence>
<dbReference type="GO" id="GO:0030091">
    <property type="term" value="P:protein repair"/>
    <property type="evidence" value="ECO:0007669"/>
    <property type="project" value="InterPro"/>
</dbReference>
<gene>
    <name evidence="6" type="ORF">MmiEs2_06140</name>
</gene>
<keyword evidence="4" id="KW-0560">Oxidoreductase</keyword>
<reference evidence="6 7" key="1">
    <citation type="submission" date="2023-07" db="EMBL/GenBank/DDBJ databases">
        <title>Closed genome sequence of Methanimicrococcus sp. Es2.</title>
        <authorList>
            <person name="Protasov E."/>
            <person name="Platt K."/>
            <person name="Reeh H."/>
            <person name="Poehlein A."/>
            <person name="Daniel R."/>
            <person name="Brune A."/>
        </authorList>
    </citation>
    <scope>NUCLEOTIDE SEQUENCE [LARGE SCALE GENOMIC DNA]</scope>
    <source>
        <strain evidence="6 7">Es2</strain>
    </source>
</reference>
<dbReference type="PANTHER" id="PTHR46081:SF8">
    <property type="entry name" value="PEPTIDE METHIONINE SULFOXIDE REDUCTASE 2"/>
    <property type="match status" value="1"/>
</dbReference>
<dbReference type="RefSeq" id="WP_316559970.1">
    <property type="nucleotide sequence ID" value="NZ_CP131062.1"/>
</dbReference>
<dbReference type="PANTHER" id="PTHR46081">
    <property type="entry name" value="PEPTIDE METHIONINE SULFOXIDE REDUCTASE 2"/>
    <property type="match status" value="1"/>
</dbReference>
<evidence type="ECO:0000259" key="5">
    <source>
        <dbReference type="PROSITE" id="PS51790"/>
    </source>
</evidence>
<proteinExistence type="predicted"/>
<dbReference type="SUPFAM" id="SSF51316">
    <property type="entry name" value="Mss4-like"/>
    <property type="match status" value="1"/>
</dbReference>
<sequence length="150" mass="16757">MSEDYRPINTDNLANEISNDKAAQIIDAEDKPSNYGKKLTPEEEQIILYKDKDAKPLSRVSLNSDEKGVYKCKECGKPLYCSKSEADLKNKTDSADLKLNQLNFNNEIPGAVKYSEKADGLQMEIICANCGASLGYVFKDEYMAPKKSDE</sequence>
<dbReference type="InterPro" id="IPR028427">
    <property type="entry name" value="Met_Sox_Rdtase_MsrB"/>
</dbReference>
<name>A0AA96ZX13_9EURY</name>
<comment type="cofactor">
    <cofactor evidence="1">
        <name>Zn(2+)</name>
        <dbReference type="ChEBI" id="CHEBI:29105"/>
    </cofactor>
</comment>
<dbReference type="PROSITE" id="PS51790">
    <property type="entry name" value="MSRB"/>
    <property type="match status" value="1"/>
</dbReference>
<evidence type="ECO:0000256" key="2">
    <source>
        <dbReference type="ARBA" id="ARBA00022723"/>
    </source>
</evidence>
<dbReference type="AlphaFoldDB" id="A0AA96ZX13"/>
<dbReference type="InterPro" id="IPR002579">
    <property type="entry name" value="Met_Sox_Rdtase_MsrB_dom"/>
</dbReference>
<dbReference type="GO" id="GO:0006979">
    <property type="term" value="P:response to oxidative stress"/>
    <property type="evidence" value="ECO:0007669"/>
    <property type="project" value="InterPro"/>
</dbReference>
<dbReference type="Proteomes" id="UP001302662">
    <property type="component" value="Chromosome"/>
</dbReference>